<dbReference type="AlphaFoldDB" id="A0A564YHB4"/>
<evidence type="ECO:0000313" key="1">
    <source>
        <dbReference type="EMBL" id="VUZ45983.1"/>
    </source>
</evidence>
<sequence>MMNCEVDFKRKLTATVCYVTDRDIGPLKLNCIDVFNVLELKIQSVTGANKGYQEMVDFDQDDDLSRFIDNKRSPNEETVVAFVSVERDIQHALVESIRNTSVSAKGVRKEMALKFFSPNGLLFHQKMIYLGFTVIEIH</sequence>
<organism evidence="1 2">
    <name type="scientific">Hymenolepis diminuta</name>
    <name type="common">Rat tapeworm</name>
    <dbReference type="NCBI Taxonomy" id="6216"/>
    <lineage>
        <taxon>Eukaryota</taxon>
        <taxon>Metazoa</taxon>
        <taxon>Spiralia</taxon>
        <taxon>Lophotrochozoa</taxon>
        <taxon>Platyhelminthes</taxon>
        <taxon>Cestoda</taxon>
        <taxon>Eucestoda</taxon>
        <taxon>Cyclophyllidea</taxon>
        <taxon>Hymenolepididae</taxon>
        <taxon>Hymenolepis</taxon>
    </lineage>
</organism>
<dbReference type="Proteomes" id="UP000321570">
    <property type="component" value="Unassembled WGS sequence"/>
</dbReference>
<keyword evidence="2" id="KW-1185">Reference proteome</keyword>
<name>A0A564YHB4_HYMDI</name>
<reference evidence="1 2" key="1">
    <citation type="submission" date="2019-07" db="EMBL/GenBank/DDBJ databases">
        <authorList>
            <person name="Jastrzebski P J."/>
            <person name="Paukszto L."/>
            <person name="Jastrzebski P J."/>
        </authorList>
    </citation>
    <scope>NUCLEOTIDE SEQUENCE [LARGE SCALE GENOMIC DNA]</scope>
    <source>
        <strain evidence="1 2">WMS-il1</strain>
    </source>
</reference>
<protein>
    <submittedName>
        <fullName evidence="1">Uncharacterized protein</fullName>
    </submittedName>
</protein>
<accession>A0A564YHB4</accession>
<gene>
    <name evidence="1" type="ORF">WMSIL1_LOCUS5791</name>
</gene>
<proteinExistence type="predicted"/>
<dbReference type="EMBL" id="CABIJS010000199">
    <property type="protein sequence ID" value="VUZ45983.1"/>
    <property type="molecule type" value="Genomic_DNA"/>
</dbReference>
<evidence type="ECO:0000313" key="2">
    <source>
        <dbReference type="Proteomes" id="UP000321570"/>
    </source>
</evidence>